<keyword evidence="1" id="KW-0472">Membrane</keyword>
<accession>A0A1H0GEJ3</accession>
<dbReference type="RefSeq" id="WP_090671681.1">
    <property type="nucleotide sequence ID" value="NZ_FNIT01000003.1"/>
</dbReference>
<name>A0A1H0GEJ3_9HYPH</name>
<dbReference type="InterPro" id="IPR027367">
    <property type="entry name" value="Gly-zipper_YMGG"/>
</dbReference>
<organism evidence="3 4">
    <name type="scientific">Aureimonas jatrophae</name>
    <dbReference type="NCBI Taxonomy" id="1166073"/>
    <lineage>
        <taxon>Bacteria</taxon>
        <taxon>Pseudomonadati</taxon>
        <taxon>Pseudomonadota</taxon>
        <taxon>Alphaproteobacteria</taxon>
        <taxon>Hyphomicrobiales</taxon>
        <taxon>Aurantimonadaceae</taxon>
        <taxon>Aureimonas</taxon>
    </lineage>
</organism>
<feature type="transmembrane region" description="Helical" evidence="1">
    <location>
        <begin position="40"/>
        <end position="65"/>
    </location>
</feature>
<gene>
    <name evidence="3" type="ORF">SAMN05192530_10386</name>
</gene>
<protein>
    <submittedName>
        <fullName evidence="3">YMGG-like Gly-zipper</fullName>
    </submittedName>
</protein>
<reference evidence="3 4" key="1">
    <citation type="submission" date="2016-10" db="EMBL/GenBank/DDBJ databases">
        <authorList>
            <person name="de Groot N.N."/>
        </authorList>
    </citation>
    <scope>NUCLEOTIDE SEQUENCE [LARGE SCALE GENOMIC DNA]</scope>
    <source>
        <strain evidence="4">L7-484,KACC 16230,DSM 25025</strain>
    </source>
</reference>
<sequence>MKSVWKPALALGAVMLISTGCTTSERTVGGALIGGAGGAVVGNAVGGGTGAVIGGVAGGTAGAVIGRNSGRRGYY</sequence>
<keyword evidence="4" id="KW-1185">Reference proteome</keyword>
<evidence type="ECO:0000313" key="4">
    <source>
        <dbReference type="Proteomes" id="UP000198793"/>
    </source>
</evidence>
<dbReference type="PROSITE" id="PS51257">
    <property type="entry name" value="PROKAR_LIPOPROTEIN"/>
    <property type="match status" value="1"/>
</dbReference>
<keyword evidence="1" id="KW-0812">Transmembrane</keyword>
<evidence type="ECO:0000259" key="2">
    <source>
        <dbReference type="Pfam" id="PF13441"/>
    </source>
</evidence>
<dbReference type="STRING" id="1166073.SAMN05192530_10386"/>
<dbReference type="Pfam" id="PF13441">
    <property type="entry name" value="Gly-zipper_YMGG"/>
    <property type="match status" value="1"/>
</dbReference>
<evidence type="ECO:0000313" key="3">
    <source>
        <dbReference type="EMBL" id="SDO05284.1"/>
    </source>
</evidence>
<proteinExistence type="predicted"/>
<dbReference type="Proteomes" id="UP000198793">
    <property type="component" value="Unassembled WGS sequence"/>
</dbReference>
<dbReference type="AlphaFoldDB" id="A0A1H0GEJ3"/>
<keyword evidence="1" id="KW-1133">Transmembrane helix</keyword>
<dbReference type="EMBL" id="FNIT01000003">
    <property type="protein sequence ID" value="SDO05284.1"/>
    <property type="molecule type" value="Genomic_DNA"/>
</dbReference>
<feature type="domain" description="YMGG-like Gly-zipper" evidence="2">
    <location>
        <begin position="26"/>
        <end position="67"/>
    </location>
</feature>
<evidence type="ECO:0000256" key="1">
    <source>
        <dbReference type="SAM" id="Phobius"/>
    </source>
</evidence>